<dbReference type="HOGENOM" id="CLU_1612872_0_0_1"/>
<dbReference type="VEuPathDB" id="VectorBase:RPRC014577"/>
<reference evidence="1" key="1">
    <citation type="submission" date="2015-05" db="UniProtKB">
        <authorList>
            <consortium name="EnsemblMetazoa"/>
        </authorList>
    </citation>
    <scope>IDENTIFICATION</scope>
</reference>
<dbReference type="EnsemblMetazoa" id="RPRC014577-RA">
    <property type="protein sequence ID" value="RPRC014577-PA"/>
    <property type="gene ID" value="RPRC014577"/>
</dbReference>
<dbReference type="PANTHER" id="PTHR21505">
    <property type="entry name" value="MADF DOMAIN-CONTAINING PROTEIN-RELATED"/>
    <property type="match status" value="1"/>
</dbReference>
<dbReference type="InParanoid" id="T1IE57"/>
<dbReference type="PROSITE" id="PS51029">
    <property type="entry name" value="MADF"/>
    <property type="match status" value="1"/>
</dbReference>
<dbReference type="InterPro" id="IPR006578">
    <property type="entry name" value="MADF-dom"/>
</dbReference>
<dbReference type="AlphaFoldDB" id="T1IE57"/>
<accession>T1IE57</accession>
<dbReference type="Proteomes" id="UP000015103">
    <property type="component" value="Unassembled WGS sequence"/>
</dbReference>
<keyword evidence="2" id="KW-1185">Reference proteome</keyword>
<protein>
    <submittedName>
        <fullName evidence="1">MADF domain-containing protein</fullName>
    </submittedName>
</protein>
<proteinExistence type="predicted"/>
<organism evidence="1 2">
    <name type="scientific">Rhodnius prolixus</name>
    <name type="common">Triatomid bug</name>
    <dbReference type="NCBI Taxonomy" id="13249"/>
    <lineage>
        <taxon>Eukaryota</taxon>
        <taxon>Metazoa</taxon>
        <taxon>Ecdysozoa</taxon>
        <taxon>Arthropoda</taxon>
        <taxon>Hexapoda</taxon>
        <taxon>Insecta</taxon>
        <taxon>Pterygota</taxon>
        <taxon>Neoptera</taxon>
        <taxon>Paraneoptera</taxon>
        <taxon>Hemiptera</taxon>
        <taxon>Heteroptera</taxon>
        <taxon>Panheteroptera</taxon>
        <taxon>Cimicomorpha</taxon>
        <taxon>Reduviidae</taxon>
        <taxon>Triatominae</taxon>
        <taxon>Rhodnius</taxon>
    </lineage>
</organism>
<dbReference type="EMBL" id="ACPB03000228">
    <property type="status" value="NOT_ANNOTATED_CDS"/>
    <property type="molecule type" value="Genomic_DNA"/>
</dbReference>
<evidence type="ECO:0000313" key="2">
    <source>
        <dbReference type="Proteomes" id="UP000015103"/>
    </source>
</evidence>
<dbReference type="Pfam" id="PF10545">
    <property type="entry name" value="MADF_DNA_bdg"/>
    <property type="match status" value="1"/>
</dbReference>
<dbReference type="PANTHER" id="PTHR21505:SF8">
    <property type="entry name" value="DPT-YFP REPRESSOR BY OVEREXPRESSION, ISOFORM D-RELATED"/>
    <property type="match status" value="1"/>
</dbReference>
<sequence>MAKFSIFINVTTIDTLHSGIERLRKKRGGKPFWKTKRSQKVLKFGSADLIKFIEIHRGHGCLWGTENVNFKNRDARNAALAAFEQEFGVPGFEPKEITNKIKNLRTRYHRERKKIKDSMGTDSLESVLLMFTRKSYEHTKTPNTVRMSALRPTTKLEVVDGLLSP</sequence>
<dbReference type="SMART" id="SM00595">
    <property type="entry name" value="MADF"/>
    <property type="match status" value="1"/>
</dbReference>
<name>T1IE57_RHOPR</name>
<evidence type="ECO:0000313" key="1">
    <source>
        <dbReference type="EnsemblMetazoa" id="RPRC014577-PA"/>
    </source>
</evidence>